<feature type="region of interest" description="Disordered" evidence="8">
    <location>
        <begin position="769"/>
        <end position="795"/>
    </location>
</feature>
<keyword evidence="7" id="KW-0788">Thiol protease</keyword>
<dbReference type="Proteomes" id="UP000284375">
    <property type="component" value="Unassembled WGS sequence"/>
</dbReference>
<dbReference type="STRING" id="252740.A0A423WH30"/>
<keyword evidence="6" id="KW-0378">Hydrolase</keyword>
<dbReference type="OrthoDB" id="2020758at2759"/>
<gene>
    <name evidence="10" type="ORF">VSDG_01837</name>
</gene>
<reference evidence="10 11" key="1">
    <citation type="submission" date="2015-09" db="EMBL/GenBank/DDBJ databases">
        <title>Host preference determinants of Valsa canker pathogens revealed by comparative genomics.</title>
        <authorList>
            <person name="Yin Z."/>
            <person name="Huang L."/>
        </authorList>
    </citation>
    <scope>NUCLEOTIDE SEQUENCE [LARGE SCALE GENOMIC DNA]</scope>
    <source>
        <strain evidence="10 11">YSFL</strain>
    </source>
</reference>
<dbReference type="InterPro" id="IPR018200">
    <property type="entry name" value="USP_CS"/>
</dbReference>
<evidence type="ECO:0000256" key="2">
    <source>
        <dbReference type="ARBA" id="ARBA00009085"/>
    </source>
</evidence>
<feature type="compositionally biased region" description="Basic and acidic residues" evidence="8">
    <location>
        <begin position="776"/>
        <end position="790"/>
    </location>
</feature>
<evidence type="ECO:0000313" key="11">
    <source>
        <dbReference type="Proteomes" id="UP000284375"/>
    </source>
</evidence>
<dbReference type="GO" id="GO:0016579">
    <property type="term" value="P:protein deubiquitination"/>
    <property type="evidence" value="ECO:0007669"/>
    <property type="project" value="InterPro"/>
</dbReference>
<feature type="compositionally biased region" description="Basic residues" evidence="8">
    <location>
        <begin position="112"/>
        <end position="121"/>
    </location>
</feature>
<evidence type="ECO:0000259" key="9">
    <source>
        <dbReference type="PROSITE" id="PS50235"/>
    </source>
</evidence>
<dbReference type="InterPro" id="IPR038765">
    <property type="entry name" value="Papain-like_cys_pep_sf"/>
</dbReference>
<protein>
    <recommendedName>
        <fullName evidence="3">ubiquitinyl hydrolase 1</fullName>
        <ecNumber evidence="3">3.4.19.12</ecNumber>
    </recommendedName>
</protein>
<feature type="region of interest" description="Disordered" evidence="8">
    <location>
        <begin position="1152"/>
        <end position="1205"/>
    </location>
</feature>
<keyword evidence="5" id="KW-0833">Ubl conjugation pathway</keyword>
<feature type="compositionally biased region" description="Polar residues" evidence="8">
    <location>
        <begin position="1176"/>
        <end position="1186"/>
    </location>
</feature>
<dbReference type="PROSITE" id="PS00973">
    <property type="entry name" value="USP_2"/>
    <property type="match status" value="1"/>
</dbReference>
<feature type="compositionally biased region" description="Basic and acidic residues" evidence="8">
    <location>
        <begin position="122"/>
        <end position="132"/>
    </location>
</feature>
<dbReference type="GO" id="GO:0004843">
    <property type="term" value="F:cysteine-type deubiquitinase activity"/>
    <property type="evidence" value="ECO:0007669"/>
    <property type="project" value="UniProtKB-EC"/>
</dbReference>
<dbReference type="AlphaFoldDB" id="A0A423WH30"/>
<evidence type="ECO:0000256" key="4">
    <source>
        <dbReference type="ARBA" id="ARBA00022670"/>
    </source>
</evidence>
<dbReference type="Pfam" id="PF10159">
    <property type="entry name" value="MMtag"/>
    <property type="match status" value="1"/>
</dbReference>
<sequence length="1215" mass="132394">MDLVSTIRKSGSRGGVNFSWDEVANSAHRENYLGHSLKAPVGRWQAGRDLQWYAKADSDNLDPNETEEERKARLRREEIQKIKEAEEDAMAKALGLPPPVRNQLFLAASKPTQRKRARRKRDAGDDIKAETRGGTEVAGSIATGTGTAATVAAKTAGGGEIGTTKARSPHDTTAGEIGTGAEVAIQNVTGETDATIPRTAGVAALITGGEPSPGTEMVTDTAAGLLTPGGALVRIADEPRDRARLARASQTHSEARVAFLESQVVADLTTCGPGLAGYPRDRLEAYARGKLSVAASRRLLSRVITSDQVNAECDVLLKRDIEAGAVRFSVNVNTDLVYFLDYQSGRMFSKLCGASWMRRVKQIALAVVDGRYGPGIVWNHENMSDEIRRHQRTEGGTDPASFMSGMAGRFSKFFLVVIPGTAQCETLSDAVNIGRDEFGFATLKDCAGILSDWEMSQAKAVIDRVTTQIRKAFPPGDRPYEIQGVVDIDYAPSFHFLLLRLSRRLRMTSSTTRDSRRYDPLQNHLPYGTYYYEESLRDRLSQPSVLVTLVCILITLGYHLAQNHATSRGRQLPSIPKILWDALVFAIPAPLLYAVDRWVNPPLFPTPMLQSQPTTHAAKSDVLRKILRADQPGGIVASVSQAGRRTLSTTFSGLKGDISRPAGLGNWDNSCFQNSILQGLASLKHLPRYLGGLTPAERSPHEDKTTTAGSLRAFIAELNDASNNGKTLFTPGVLKNMSTIQQQDAQEYFSKLLDQIDKDIEKGAKAACKLPGYETDPNKDDTTTSQHSDDSGYQSLPTLSKAGSELVTIRNPLEGLSAQRVACTACGYSEGLSMIPFNCLTLNFEGGVPHYDLFGLLDNLVRLESIEGVDCVKCTLLHYQKGLQQMAKALPAAAARLKVIEEALEEDEFDDKIIKKLKISDNKLVSSTKTKQVVIGRPPPSLVMHMNRSVFDPVTFRSYKNPAAVQFPMTLDLGPWCIGSAEGVRVPGEARKDGARSQVTELSADKEQWVLDAKASMVAGDAHPSRLSGPIYELRAVVTHYGRHENGHYVCYRRHPRRSMHVPEISKVESKAEQPPKLAGEELAGDVDSINESRLDEATTGEPYGEDADSQWWRLSDETVTKVGEHDVLSQGGVFMLFYDCVDPNSILVTSGANAEEATEPTKTPPTKAEVHGRESSSWSGNSVATLCNPPTEPPPSKFGSRNHPATLFGILSAQ</sequence>
<dbReference type="PANTHER" id="PTHR24006">
    <property type="entry name" value="UBIQUITIN CARBOXYL-TERMINAL HYDROLASE"/>
    <property type="match status" value="1"/>
</dbReference>
<keyword evidence="11" id="KW-1185">Reference proteome</keyword>
<proteinExistence type="inferred from homology"/>
<dbReference type="CDD" id="cd02662">
    <property type="entry name" value="Peptidase_C19F"/>
    <property type="match status" value="1"/>
</dbReference>
<dbReference type="SUPFAM" id="SSF54001">
    <property type="entry name" value="Cysteine proteinases"/>
    <property type="match status" value="1"/>
</dbReference>
<evidence type="ECO:0000256" key="6">
    <source>
        <dbReference type="ARBA" id="ARBA00022801"/>
    </source>
</evidence>
<evidence type="ECO:0000256" key="5">
    <source>
        <dbReference type="ARBA" id="ARBA00022786"/>
    </source>
</evidence>
<dbReference type="InterPro" id="IPR028889">
    <property type="entry name" value="USP"/>
</dbReference>
<dbReference type="EC" id="3.4.19.12" evidence="3"/>
<evidence type="ECO:0000256" key="8">
    <source>
        <dbReference type="SAM" id="MobiDB-lite"/>
    </source>
</evidence>
<dbReference type="GO" id="GO:0005634">
    <property type="term" value="C:nucleus"/>
    <property type="evidence" value="ECO:0007669"/>
    <property type="project" value="TreeGrafter"/>
</dbReference>
<evidence type="ECO:0000313" key="10">
    <source>
        <dbReference type="EMBL" id="ROW02650.1"/>
    </source>
</evidence>
<feature type="compositionally biased region" description="Basic and acidic residues" evidence="8">
    <location>
        <begin position="1064"/>
        <end position="1074"/>
    </location>
</feature>
<feature type="domain" description="USP" evidence="9">
    <location>
        <begin position="662"/>
        <end position="1142"/>
    </location>
</feature>
<dbReference type="InterPro" id="IPR019315">
    <property type="entry name" value="MMTA2_N"/>
</dbReference>
<evidence type="ECO:0000256" key="3">
    <source>
        <dbReference type="ARBA" id="ARBA00012759"/>
    </source>
</evidence>
<comment type="caution">
    <text evidence="10">The sequence shown here is derived from an EMBL/GenBank/DDBJ whole genome shotgun (WGS) entry which is preliminary data.</text>
</comment>
<dbReference type="EMBL" id="LJZO01000004">
    <property type="protein sequence ID" value="ROW02650.1"/>
    <property type="molecule type" value="Genomic_DNA"/>
</dbReference>
<dbReference type="Pfam" id="PF00443">
    <property type="entry name" value="UCH"/>
    <property type="match status" value="1"/>
</dbReference>
<accession>A0A423WH30</accession>
<feature type="region of interest" description="Disordered" evidence="8">
    <location>
        <begin position="1063"/>
        <end position="1090"/>
    </location>
</feature>
<keyword evidence="4" id="KW-0645">Protease</keyword>
<dbReference type="PANTHER" id="PTHR24006:SF888">
    <property type="entry name" value="UBIQUITIN CARBOXYL-TERMINAL HYDROLASE 30"/>
    <property type="match status" value="1"/>
</dbReference>
<evidence type="ECO:0000256" key="1">
    <source>
        <dbReference type="ARBA" id="ARBA00000707"/>
    </source>
</evidence>
<dbReference type="GO" id="GO:0006508">
    <property type="term" value="P:proteolysis"/>
    <property type="evidence" value="ECO:0007669"/>
    <property type="project" value="UniProtKB-KW"/>
</dbReference>
<dbReference type="PROSITE" id="PS50235">
    <property type="entry name" value="USP_3"/>
    <property type="match status" value="1"/>
</dbReference>
<feature type="region of interest" description="Disordered" evidence="8">
    <location>
        <begin position="110"/>
        <end position="132"/>
    </location>
</feature>
<organism evidence="10 11">
    <name type="scientific">Cytospora chrysosperma</name>
    <name type="common">Cytospora canker fungus</name>
    <name type="synonym">Sphaeria chrysosperma</name>
    <dbReference type="NCBI Taxonomy" id="252740"/>
    <lineage>
        <taxon>Eukaryota</taxon>
        <taxon>Fungi</taxon>
        <taxon>Dikarya</taxon>
        <taxon>Ascomycota</taxon>
        <taxon>Pezizomycotina</taxon>
        <taxon>Sordariomycetes</taxon>
        <taxon>Sordariomycetidae</taxon>
        <taxon>Diaporthales</taxon>
        <taxon>Cytosporaceae</taxon>
        <taxon>Cytospora</taxon>
    </lineage>
</organism>
<evidence type="ECO:0000256" key="7">
    <source>
        <dbReference type="ARBA" id="ARBA00022807"/>
    </source>
</evidence>
<comment type="similarity">
    <text evidence="2">Belongs to the peptidase C19 family.</text>
</comment>
<name>A0A423WH30_CYTCH</name>
<comment type="catalytic activity">
    <reaction evidence="1">
        <text>Thiol-dependent hydrolysis of ester, thioester, amide, peptide and isopeptide bonds formed by the C-terminal Gly of ubiquitin (a 76-residue protein attached to proteins as an intracellular targeting signal).</text>
        <dbReference type="EC" id="3.4.19.12"/>
    </reaction>
</comment>
<dbReference type="Gene3D" id="3.90.70.10">
    <property type="entry name" value="Cysteine proteinases"/>
    <property type="match status" value="1"/>
</dbReference>
<dbReference type="GO" id="GO:0005829">
    <property type="term" value="C:cytosol"/>
    <property type="evidence" value="ECO:0007669"/>
    <property type="project" value="TreeGrafter"/>
</dbReference>
<dbReference type="InterPro" id="IPR001394">
    <property type="entry name" value="Peptidase_C19_UCH"/>
</dbReference>
<dbReference type="InterPro" id="IPR050164">
    <property type="entry name" value="Peptidase_C19"/>
</dbReference>